<feature type="signal peptide" evidence="1">
    <location>
        <begin position="1"/>
        <end position="30"/>
    </location>
</feature>
<feature type="chain" id="PRO_5046861807" evidence="1">
    <location>
        <begin position="31"/>
        <end position="290"/>
    </location>
</feature>
<dbReference type="SUPFAM" id="SSF53335">
    <property type="entry name" value="S-adenosyl-L-methionine-dependent methyltransferases"/>
    <property type="match status" value="1"/>
</dbReference>
<dbReference type="Proteomes" id="UP001143362">
    <property type="component" value="Unassembled WGS sequence"/>
</dbReference>
<gene>
    <name evidence="2" type="ORF">EYC98_05620</name>
</gene>
<dbReference type="EMBL" id="SHNN01000001">
    <property type="protein sequence ID" value="MCX2980348.1"/>
    <property type="molecule type" value="Genomic_DNA"/>
</dbReference>
<sequence length="290" mass="31893">MLPKPTMEIAMNLMRLTTICLLACTAAVHADNRKLAEVLTAQPAETQTRYYFRHPAETLSWLGIEPGMTVMEALPGGGWYSKILLDYLGPDGHLVGVDYNQSMFPKFGFVSAERIKAKETWAADWTADAQSWGGAESASISAFTFGTMPDSFHGKADAVLLVRALHNLARFRADGYLDTALKDSVAALKPGGILGVVQHEAREDKDDAWASGPRGYLKKSFVIEQMQAAGLEYVGSNNINQNPADQPGADDMVWRLPPSLSTSREDPELRVQMQSIGESNRMTLKFRKPK</sequence>
<keyword evidence="2" id="KW-0489">Methyltransferase</keyword>
<keyword evidence="1" id="KW-0732">Signal</keyword>
<keyword evidence="3" id="KW-1185">Reference proteome</keyword>
<dbReference type="Gene3D" id="3.40.50.150">
    <property type="entry name" value="Vaccinia Virus protein VP39"/>
    <property type="match status" value="1"/>
</dbReference>
<dbReference type="PIRSF" id="PIRSF031679">
    <property type="entry name" value="Mtase_Alr7345_prd"/>
    <property type="match status" value="1"/>
</dbReference>
<evidence type="ECO:0000313" key="2">
    <source>
        <dbReference type="EMBL" id="MCX2980348.1"/>
    </source>
</evidence>
<proteinExistence type="predicted"/>
<reference evidence="2" key="1">
    <citation type="submission" date="2019-02" db="EMBL/GenBank/DDBJ databases">
        <authorList>
            <person name="Li S.-H."/>
        </authorList>
    </citation>
    <scope>NUCLEOTIDE SEQUENCE</scope>
    <source>
        <strain evidence="2">IMCC14734</strain>
    </source>
</reference>
<name>A0ABT3TDG8_9GAMM</name>
<evidence type="ECO:0000256" key="1">
    <source>
        <dbReference type="SAM" id="SignalP"/>
    </source>
</evidence>
<protein>
    <submittedName>
        <fullName evidence="2">Methyltransferase</fullName>
    </submittedName>
</protein>
<dbReference type="GO" id="GO:0008168">
    <property type="term" value="F:methyltransferase activity"/>
    <property type="evidence" value="ECO:0007669"/>
    <property type="project" value="UniProtKB-KW"/>
</dbReference>
<organism evidence="2 3">
    <name type="scientific">Candidatus Litorirhabdus singularis</name>
    <dbReference type="NCBI Taxonomy" id="2518993"/>
    <lineage>
        <taxon>Bacteria</taxon>
        <taxon>Pseudomonadati</taxon>
        <taxon>Pseudomonadota</taxon>
        <taxon>Gammaproteobacteria</taxon>
        <taxon>Cellvibrionales</taxon>
        <taxon>Halieaceae</taxon>
        <taxon>Candidatus Litorirhabdus</taxon>
    </lineage>
</organism>
<dbReference type="InterPro" id="IPR029063">
    <property type="entry name" value="SAM-dependent_MTases_sf"/>
</dbReference>
<accession>A0ABT3TDG8</accession>
<comment type="caution">
    <text evidence="2">The sequence shown here is derived from an EMBL/GenBank/DDBJ whole genome shotgun (WGS) entry which is preliminary data.</text>
</comment>
<keyword evidence="2" id="KW-0808">Transferase</keyword>
<evidence type="ECO:0000313" key="3">
    <source>
        <dbReference type="Proteomes" id="UP001143362"/>
    </source>
</evidence>
<dbReference type="GO" id="GO:0032259">
    <property type="term" value="P:methylation"/>
    <property type="evidence" value="ECO:0007669"/>
    <property type="project" value="UniProtKB-KW"/>
</dbReference>
<dbReference type="InterPro" id="IPR016980">
    <property type="entry name" value="S-AdoMet-dep_MeTrfase_Alr7345"/>
</dbReference>